<dbReference type="Proteomes" id="UP000694888">
    <property type="component" value="Unplaced"/>
</dbReference>
<dbReference type="InterPro" id="IPR013098">
    <property type="entry name" value="Ig_I-set"/>
</dbReference>
<reference evidence="18" key="1">
    <citation type="submission" date="2025-08" db="UniProtKB">
        <authorList>
            <consortium name="RefSeq"/>
        </authorList>
    </citation>
    <scope>IDENTIFICATION</scope>
</reference>
<feature type="domain" description="BPTI/Kunitz inhibitor" evidence="13">
    <location>
        <begin position="560"/>
        <end position="610"/>
    </location>
</feature>
<feature type="domain" description="BPTI/Kunitz inhibitor" evidence="13">
    <location>
        <begin position="913"/>
        <end position="963"/>
    </location>
</feature>
<feature type="domain" description="BPTI/Kunitz inhibitor" evidence="13">
    <location>
        <begin position="972"/>
        <end position="1022"/>
    </location>
</feature>
<name>A0ABM1AF97_APLCA</name>
<dbReference type="InterPro" id="IPR003598">
    <property type="entry name" value="Ig_sub2"/>
</dbReference>
<dbReference type="Pfam" id="PF00090">
    <property type="entry name" value="TSP_1"/>
    <property type="match status" value="1"/>
</dbReference>
<feature type="compositionally biased region" description="Gly residues" evidence="10">
    <location>
        <begin position="1282"/>
        <end position="1292"/>
    </location>
</feature>
<dbReference type="PROSITE" id="PS00022">
    <property type="entry name" value="EGF_1"/>
    <property type="match status" value="1"/>
</dbReference>
<feature type="domain" description="PLAC" evidence="15">
    <location>
        <begin position="2278"/>
        <end position="2317"/>
    </location>
</feature>
<dbReference type="Pfam" id="PF00014">
    <property type="entry name" value="Kunitz_BPTI"/>
    <property type="match status" value="9"/>
</dbReference>
<dbReference type="InterPro" id="IPR010294">
    <property type="entry name" value="ADAMTS_spacer1"/>
</dbReference>
<dbReference type="Pfam" id="PF07679">
    <property type="entry name" value="I-set"/>
    <property type="match status" value="2"/>
</dbReference>
<dbReference type="SMART" id="SM00408">
    <property type="entry name" value="IGc2"/>
    <property type="match status" value="5"/>
</dbReference>
<evidence type="ECO:0000256" key="7">
    <source>
        <dbReference type="ARBA" id="ARBA00023157"/>
    </source>
</evidence>
<dbReference type="PROSITE" id="PS00280">
    <property type="entry name" value="BPTI_KUNITZ_1"/>
    <property type="match status" value="6"/>
</dbReference>
<feature type="domain" description="Ig-like" evidence="14">
    <location>
        <begin position="2201"/>
        <end position="2269"/>
    </location>
</feature>
<dbReference type="InterPro" id="IPR007110">
    <property type="entry name" value="Ig-like_dom"/>
</dbReference>
<dbReference type="PROSITE" id="PS50900">
    <property type="entry name" value="PLAC"/>
    <property type="match status" value="1"/>
</dbReference>
<feature type="domain" description="Ig-like" evidence="14">
    <location>
        <begin position="2101"/>
        <end position="2183"/>
    </location>
</feature>
<dbReference type="SMART" id="SM00181">
    <property type="entry name" value="EGF"/>
    <property type="match status" value="2"/>
</dbReference>
<evidence type="ECO:0000259" key="15">
    <source>
        <dbReference type="PROSITE" id="PS50900"/>
    </source>
</evidence>
<dbReference type="Gene3D" id="4.10.410.10">
    <property type="entry name" value="Pancreatic trypsin inhibitor Kunitz domain"/>
    <property type="match status" value="9"/>
</dbReference>
<feature type="domain" description="EGF-like" evidence="12">
    <location>
        <begin position="1065"/>
        <end position="1101"/>
    </location>
</feature>
<dbReference type="PROSITE" id="PS50092">
    <property type="entry name" value="TSP1"/>
    <property type="match status" value="4"/>
</dbReference>
<dbReference type="InterPro" id="IPR036383">
    <property type="entry name" value="TSP1_rpt_sf"/>
</dbReference>
<dbReference type="InterPro" id="IPR010909">
    <property type="entry name" value="PLAC"/>
</dbReference>
<dbReference type="InterPro" id="IPR036880">
    <property type="entry name" value="Kunitz_BPTI_sf"/>
</dbReference>
<dbReference type="GeneID" id="101850775"/>
<feature type="domain" description="Ig-like" evidence="14">
    <location>
        <begin position="1442"/>
        <end position="1546"/>
    </location>
</feature>
<keyword evidence="6" id="KW-0722">Serine protease inhibitor</keyword>
<dbReference type="Pfam" id="PF13927">
    <property type="entry name" value="Ig_3"/>
    <property type="match status" value="1"/>
</dbReference>
<dbReference type="Gene3D" id="2.60.120.830">
    <property type="match status" value="1"/>
</dbReference>
<comment type="caution">
    <text evidence="9">Lacks conserved residue(s) required for the propagation of feature annotation.</text>
</comment>
<dbReference type="PANTHER" id="PTHR45938">
    <property type="entry name" value="ACP24A4-RELATED"/>
    <property type="match status" value="1"/>
</dbReference>
<evidence type="ECO:0000256" key="5">
    <source>
        <dbReference type="ARBA" id="ARBA00022737"/>
    </source>
</evidence>
<dbReference type="RefSeq" id="XP_012946540.1">
    <property type="nucleotide sequence ID" value="XM_013091086.2"/>
</dbReference>
<dbReference type="Pfam" id="PF08686">
    <property type="entry name" value="PLAC"/>
    <property type="match status" value="1"/>
</dbReference>
<dbReference type="Pfam" id="PF19030">
    <property type="entry name" value="TSP1_ADAMTS"/>
    <property type="match status" value="3"/>
</dbReference>
<keyword evidence="2" id="KW-0964">Secreted</keyword>
<evidence type="ECO:0000259" key="16">
    <source>
        <dbReference type="PROSITE" id="PS51390"/>
    </source>
</evidence>
<feature type="domain" description="Ig-like" evidence="14">
    <location>
        <begin position="2003"/>
        <end position="2092"/>
    </location>
</feature>
<evidence type="ECO:0000256" key="10">
    <source>
        <dbReference type="SAM" id="MobiDB-lite"/>
    </source>
</evidence>
<feature type="domain" description="BPTI/Kunitz inhibitor" evidence="13">
    <location>
        <begin position="1376"/>
        <end position="1426"/>
    </location>
</feature>
<evidence type="ECO:0000259" key="14">
    <source>
        <dbReference type="PROSITE" id="PS50835"/>
    </source>
</evidence>
<dbReference type="Gene3D" id="2.10.25.10">
    <property type="entry name" value="Laminin"/>
    <property type="match status" value="1"/>
</dbReference>
<dbReference type="Gene3D" id="2.60.40.10">
    <property type="entry name" value="Immunoglobulins"/>
    <property type="match status" value="5"/>
</dbReference>
<dbReference type="CDD" id="cd22630">
    <property type="entry name" value="Kunitz_collagen_alpha6_VI"/>
    <property type="match status" value="1"/>
</dbReference>
<dbReference type="SMART" id="SM00209">
    <property type="entry name" value="TSP1"/>
    <property type="match status" value="4"/>
</dbReference>
<dbReference type="CDD" id="cd00109">
    <property type="entry name" value="Kunitz-type"/>
    <property type="match status" value="5"/>
</dbReference>
<keyword evidence="7" id="KW-1015">Disulfide bond</keyword>
<feature type="signal peptide" evidence="11">
    <location>
        <begin position="1"/>
        <end position="28"/>
    </location>
</feature>
<keyword evidence="3" id="KW-0646">Protease inhibitor</keyword>
<dbReference type="PRINTS" id="PR01857">
    <property type="entry name" value="ADAMTSFAMILY"/>
</dbReference>
<dbReference type="InterPro" id="IPR008197">
    <property type="entry name" value="WAP_dom"/>
</dbReference>
<dbReference type="SUPFAM" id="SSF82895">
    <property type="entry name" value="TSP-1 type 1 repeat"/>
    <property type="match status" value="4"/>
</dbReference>
<feature type="region of interest" description="Disordered" evidence="10">
    <location>
        <begin position="1874"/>
        <end position="1897"/>
    </location>
</feature>
<evidence type="ECO:0000259" key="13">
    <source>
        <dbReference type="PROSITE" id="PS50279"/>
    </source>
</evidence>
<dbReference type="InterPro" id="IPR020901">
    <property type="entry name" value="Prtase_inh_Kunz-CS"/>
</dbReference>
<dbReference type="InterPro" id="IPR000884">
    <property type="entry name" value="TSP1_rpt"/>
</dbReference>
<dbReference type="InterPro" id="IPR013106">
    <property type="entry name" value="Ig_V-set"/>
</dbReference>
<keyword evidence="4 11" id="KW-0732">Signal</keyword>
<feature type="domain" description="BPTI/Kunitz inhibitor" evidence="13">
    <location>
        <begin position="1306"/>
        <end position="1356"/>
    </location>
</feature>
<comment type="subcellular location">
    <subcellularLocation>
        <location evidence="1">Secreted</location>
    </subcellularLocation>
</comment>
<keyword evidence="5" id="KW-0677">Repeat</keyword>
<dbReference type="InterPro" id="IPR003599">
    <property type="entry name" value="Ig_sub"/>
</dbReference>
<feature type="chain" id="PRO_5047473988" evidence="11">
    <location>
        <begin position="29"/>
        <end position="2319"/>
    </location>
</feature>
<feature type="domain" description="BPTI/Kunitz inhibitor" evidence="13">
    <location>
        <begin position="1682"/>
        <end position="1732"/>
    </location>
</feature>
<evidence type="ECO:0000256" key="9">
    <source>
        <dbReference type="PROSITE-ProRule" id="PRU00076"/>
    </source>
</evidence>
<dbReference type="InterPro" id="IPR002223">
    <property type="entry name" value="Kunitz_BPTI"/>
</dbReference>
<feature type="domain" description="BPTI/Kunitz inhibitor" evidence="13">
    <location>
        <begin position="1738"/>
        <end position="1788"/>
    </location>
</feature>
<feature type="compositionally biased region" description="Basic and acidic residues" evidence="10">
    <location>
        <begin position="1269"/>
        <end position="1281"/>
    </location>
</feature>
<protein>
    <submittedName>
        <fullName evidence="18">Papilin</fullName>
    </submittedName>
</protein>
<evidence type="ECO:0000256" key="8">
    <source>
        <dbReference type="ARBA" id="ARBA00023319"/>
    </source>
</evidence>
<keyword evidence="9" id="KW-0245">EGF-like domain</keyword>
<keyword evidence="8" id="KW-0393">Immunoglobulin domain</keyword>
<proteinExistence type="predicted"/>
<gene>
    <name evidence="18" type="primary">LOC101850775</name>
</gene>
<dbReference type="InterPro" id="IPR013273">
    <property type="entry name" value="ADAMTS/ADAMTS-like"/>
</dbReference>
<accession>A0ABM1AF97</accession>
<dbReference type="InterPro" id="IPR000742">
    <property type="entry name" value="EGF"/>
</dbReference>
<evidence type="ECO:0000256" key="4">
    <source>
        <dbReference type="ARBA" id="ARBA00022729"/>
    </source>
</evidence>
<feature type="region of interest" description="Disordered" evidence="10">
    <location>
        <begin position="1263"/>
        <end position="1302"/>
    </location>
</feature>
<dbReference type="PROSITE" id="PS50279">
    <property type="entry name" value="BPTI_KUNITZ_2"/>
    <property type="match status" value="9"/>
</dbReference>
<dbReference type="Gene3D" id="2.20.100.10">
    <property type="entry name" value="Thrombospondin type-1 (TSP1) repeat"/>
    <property type="match status" value="3"/>
</dbReference>
<dbReference type="SMART" id="SM00406">
    <property type="entry name" value="IGv"/>
    <property type="match status" value="2"/>
</dbReference>
<evidence type="ECO:0000256" key="2">
    <source>
        <dbReference type="ARBA" id="ARBA00022525"/>
    </source>
</evidence>
<feature type="domain" description="WAP" evidence="16">
    <location>
        <begin position="1084"/>
        <end position="1141"/>
    </location>
</feature>
<feature type="domain" description="BPTI/Kunitz inhibitor" evidence="13">
    <location>
        <begin position="1817"/>
        <end position="1867"/>
    </location>
</feature>
<dbReference type="PROSITE" id="PS51390">
    <property type="entry name" value="WAP"/>
    <property type="match status" value="1"/>
</dbReference>
<dbReference type="Pfam" id="PF05986">
    <property type="entry name" value="ADAMTS_spacer1"/>
    <property type="match status" value="1"/>
</dbReference>
<dbReference type="SUPFAM" id="SSF57362">
    <property type="entry name" value="BPTI-like"/>
    <property type="match status" value="9"/>
</dbReference>
<feature type="domain" description="BPTI/Kunitz inhibitor" evidence="13">
    <location>
        <begin position="1906"/>
        <end position="1956"/>
    </location>
</feature>
<evidence type="ECO:0000256" key="1">
    <source>
        <dbReference type="ARBA" id="ARBA00004613"/>
    </source>
</evidence>
<organism evidence="17 18">
    <name type="scientific">Aplysia californica</name>
    <name type="common">California sea hare</name>
    <dbReference type="NCBI Taxonomy" id="6500"/>
    <lineage>
        <taxon>Eukaryota</taxon>
        <taxon>Metazoa</taxon>
        <taxon>Spiralia</taxon>
        <taxon>Lophotrochozoa</taxon>
        <taxon>Mollusca</taxon>
        <taxon>Gastropoda</taxon>
        <taxon>Heterobranchia</taxon>
        <taxon>Euthyneura</taxon>
        <taxon>Tectipleura</taxon>
        <taxon>Aplysiida</taxon>
        <taxon>Aplysioidea</taxon>
        <taxon>Aplysiidae</taxon>
        <taxon>Aplysia</taxon>
    </lineage>
</organism>
<dbReference type="CDD" id="cd22637">
    <property type="entry name" value="Kunitz_papilin_mig6-like"/>
    <property type="match status" value="1"/>
</dbReference>
<evidence type="ECO:0000256" key="3">
    <source>
        <dbReference type="ARBA" id="ARBA00022690"/>
    </source>
</evidence>
<dbReference type="PROSITE" id="PS50026">
    <property type="entry name" value="EGF_3"/>
    <property type="match status" value="1"/>
</dbReference>
<dbReference type="InterPro" id="IPR013783">
    <property type="entry name" value="Ig-like_fold"/>
</dbReference>
<evidence type="ECO:0000259" key="12">
    <source>
        <dbReference type="PROSITE" id="PS50026"/>
    </source>
</evidence>
<evidence type="ECO:0000256" key="6">
    <source>
        <dbReference type="ARBA" id="ARBA00022900"/>
    </source>
</evidence>
<sequence>MASSKRIMGGVTALHLAAFLAGIALVLSQSEDGWGPWSDYSECSRTCGGGVQQSTRQCRVGRVGSPECQGHSIQYQSCNMEECPPGSLNFRAYQCSTYNSVEVAVEGKTQRYLWKPYYDPSSPCSLICKNEYGQLHTLRDSAVDGTWCDNGDSFGVCVAGFCKPVGCDHKLGSVRAEDRCLVCGGYGENCETITGTTLDQDLRTGDQTEITTIPLGATKISISITSTSPSALELTSAGGDTLKLTEALITFGQRKLADFAGTRFSYYYLDDGMKFTGRGPVNDTLRLLVRFMGLSPLVEYEYSIPKSRVQEADPEQRYSWVFGGWTSCSNECGVGYQLRAISCMDRELGRSVSPRLCPRQQMPDRNQTCNHGPCPNSLSDGYKWVPGHWGECSVDCGVGEQTQLMHCIETGVTGDSIYAEDDLCTRYVGAKPEYRRACQGEGESCAYWATGPWNECSVTCGYGRQQRRVYCQRDAARAGSVPQVMDDDHCSSESRPKDTEICTLDPCPDGSNTNIDLTPSNIVQDCRRSRFGCCPDRVTPAKGDNMFGCEDKRPARVDPCQMPSDRGTCSDYTIKWYFDVNEKECLRFWYGGCEGNGNRFDDRDSCRNQCLKKSIKPEGSSLTCEGSQYGCCADGRSYARGPNKDGCPEKNLIGGCAGTRHGCCEDGVTSARGPEKEGCPEKRLVGGCAGTRHGCCEDGVTSARGPEKEGCPERRLVGGCAGTRHGCCEDGVTSARGPEKEGCPERRLVGGCAGTRHGCCEDGVTSARGPEKEGCPEKRLVGGCAGTRHGCCEDGVTSARGPEKEGCPEKRLIGGCAGTRFGCCNDGVSAARGENNLGCAENPYGGCSVSEHGCCEDGVTMAKGPGREGCPETIAVASARSCEASTYGCCPDGVTDAQGPNEAGCSSFDHASCALAKNPGTCTDYKLKWYFHADFGMCRQFWYGGCEGNANRFESEEECRSRCIDVGGTDICRLPVVKGPCRARKRRFHYDAASGRCNSFFYGGCKGNKNNFNTQAQCENTCKNVDKTERQRCNKQCLNGGSLDQDSCTCQCTMSYTGEMCQNAIPRPCDSLPCQNGFTCQDYLNATYSCSCSPDWGQNCERPPTYWCFSDDECRGDMKCVRERECSSGYCNIYAKCTAPSVSYQCDRPRCPRNQDCVNDDSFEDGYFCVDKIEYRRQNDVVLGCDVSRFGCCRDRRTAASGPNYEGCRETPCEYTRYGCCRDRRTAAQGPDFEGCDDTVEGSAEVPCEETRYGCCSDGVTAASGPRGRGCEDTPDSEDRGGQSGAGSGGDVGKLEPTEGPMMEKCVAPKRRELCTKYEVKWRFDDVKQECERHWWGGCRDNGNVFDSQEECEVTCLKNVVITDPGTGDPDFVSICDMPQDTGPCRAYLQRYFYDPRERACNPFTFGGCGGNENNFMSLEECQKECMGVITPVVTTTQAPVPETLPPPVGGITLTISGENYVNEGTELKVACQSNDGSEEALTFYLDGNLVRPGRAQILQYKSVVDDRVVVVNELVIQRASPRDAGTYVCRSQSGELESLNVIVITRSVPTTTTTTEAPYVPVESSIAMNGSSVVSRGSEIRVVCRAQGSRRPSTIDWFINGRVVDDRNSVDSYADPRALNALISELTIRNAQEDHEGTYYCRSRPYGDLDKMVISVRDEPEVITRRPTEEITESSDPAVVCMMEKATGNCYASFPKWYYDHQAGECKEFTYGGCGGNSNNFQSEEQCNRFCTASDVCTQPKEIGRCRAAMPRFFYDSQTRSCRDFIYGGCGGNLNNFNSMEGCQRKCASYIQGRGNTGGANVRVVGGDTDTDENVCELRPEKGNCRGYNIVWYYSSARNRCARFVYTGCEGNGNRFDNEADCEVRCLRTQTARPRQRLTQRPRPPPTTTTESNIIPESRVTEGVCQQTKDGGNCADYVIKWYYDSQRKYCLRFYYGGCGGNENRFDTEEECESRCVNTAPATPRPYTTPRPRPVSCQYSRYGCCSDGITAAVDVQSSNCGETNVIVQPGEDDRTIVRVTRGADAFLKCTLTGQDVIWIKDGYTLAYDRRYQVFQNWTLALRSVSYDMAGYYACRSTYGFNQFPVVEKFKVEVNEPMNILPGPALVSVRPGESAYFHCQASGSPTPRLSWQREGRVLNSRGRMQVFGNGTLIIDDVEPRDTGMYECFAENGIVSPVRRKIELTLRESIQADIQQHQGSFMEGSAIRLFCQGNGYPQPQVEWVKEGSVMTSGGKVSVRGGELVIQSASIEDAGVYKCVVTNGRSQDEDVTTVHIKFHTPQAQCTDTMRATKCRLIVAGRLCGFRMFATKCCRSCRRAGHL</sequence>
<evidence type="ECO:0000256" key="11">
    <source>
        <dbReference type="SAM" id="SignalP"/>
    </source>
</evidence>
<evidence type="ECO:0000313" key="17">
    <source>
        <dbReference type="Proteomes" id="UP000694888"/>
    </source>
</evidence>
<dbReference type="SUPFAM" id="SSF48726">
    <property type="entry name" value="Immunoglobulin"/>
    <property type="match status" value="5"/>
</dbReference>
<dbReference type="SMART" id="SM00409">
    <property type="entry name" value="IG"/>
    <property type="match status" value="5"/>
</dbReference>
<keyword evidence="17" id="KW-1185">Reference proteome</keyword>
<dbReference type="PROSITE" id="PS50835">
    <property type="entry name" value="IG_LIKE"/>
    <property type="match status" value="5"/>
</dbReference>
<dbReference type="SMART" id="SM00131">
    <property type="entry name" value="KU"/>
    <property type="match status" value="9"/>
</dbReference>
<dbReference type="PRINTS" id="PR00759">
    <property type="entry name" value="BASICPTASE"/>
</dbReference>
<evidence type="ECO:0000313" key="18">
    <source>
        <dbReference type="RefSeq" id="XP_012946540.1"/>
    </source>
</evidence>
<dbReference type="PANTHER" id="PTHR45938:SF11">
    <property type="entry name" value="WAP, KAZAL, IMMUNOGLOBULIN, KUNITZ AND NTR DOMAIN-CONTAINING PROTEIN 2-LIKE"/>
    <property type="match status" value="1"/>
</dbReference>
<dbReference type="InterPro" id="IPR036179">
    <property type="entry name" value="Ig-like_dom_sf"/>
</dbReference>
<feature type="domain" description="Ig-like" evidence="14">
    <location>
        <begin position="1559"/>
        <end position="1656"/>
    </location>
</feature>